<evidence type="ECO:0000313" key="2">
    <source>
        <dbReference type="EMBL" id="KEQ69123.1"/>
    </source>
</evidence>
<dbReference type="PANTHER" id="PTHR35711">
    <property type="entry name" value="EXPRESSED PROTEIN"/>
    <property type="match status" value="1"/>
</dbReference>
<feature type="region of interest" description="Disordered" evidence="1">
    <location>
        <begin position="255"/>
        <end position="365"/>
    </location>
</feature>
<feature type="compositionally biased region" description="Basic residues" evidence="1">
    <location>
        <begin position="627"/>
        <end position="641"/>
    </location>
</feature>
<feature type="compositionally biased region" description="Low complexity" evidence="1">
    <location>
        <begin position="319"/>
        <end position="343"/>
    </location>
</feature>
<keyword evidence="3" id="KW-1185">Reference proteome</keyword>
<protein>
    <submittedName>
        <fullName evidence="2">Uncharacterized protein</fullName>
    </submittedName>
</protein>
<dbReference type="HOGENOM" id="CLU_486650_0_0_1"/>
<feature type="compositionally biased region" description="Basic residues" evidence="1">
    <location>
        <begin position="346"/>
        <end position="355"/>
    </location>
</feature>
<dbReference type="RefSeq" id="XP_013423351.1">
    <property type="nucleotide sequence ID" value="XM_013567897.1"/>
</dbReference>
<organism evidence="2 3">
    <name type="scientific">Aureobasidium namibiae CBS 147.97</name>
    <dbReference type="NCBI Taxonomy" id="1043004"/>
    <lineage>
        <taxon>Eukaryota</taxon>
        <taxon>Fungi</taxon>
        <taxon>Dikarya</taxon>
        <taxon>Ascomycota</taxon>
        <taxon>Pezizomycotina</taxon>
        <taxon>Dothideomycetes</taxon>
        <taxon>Dothideomycetidae</taxon>
        <taxon>Dothideales</taxon>
        <taxon>Saccotheciaceae</taxon>
        <taxon>Aureobasidium</taxon>
    </lineage>
</organism>
<sequence length="641" mass="70614">MAASINLNTMQATPMPPPTNTHNEAASQGSPRKATKSCLKTQTSTDGVDEEADGDKSGPKEDADTNAPAMNTHVNMSGALQRKMSELQASGWRPPEESFDSDDDYDGVDMISNSDDEEKSMRKAEEKLMAQDEDDDDEHNAALARRLSLSSQNSNQAELAYLEFNDDYLLRDDPFSQPWLDADEIMAAPEFFREATPLTRTESEQTVPPQRRVRFEERADMSDETDSDNDSDFFPDLFIQQDHLDPRFRRLIEKDDDHELYQDDSSNAGSEWDFEADEMRMLLMEEEEEESDSSAGSSGYESDDGDTTDEEPMPPPPKRASTAPTSPSSTLATPRPSTASSTRIKLALRKNKNKRTPTQPKMGTFIIDPHRPVLTIDGVGVSQKSTLWPAKIQSAADKQLWERMHMLSNTNSRATSRTTSPRQSVQLTPSGESDAMSIGEENDFFDSFGALRTDQVIGPPEAFTPFVDVTASGAIIHDEDAAIPGADDEQDPMCFLNFDDDDDDDDDVDEDMNDESDHAASPTTQSFSSQVTNTTSSQPGGFDLLAHLDRHGVVGSFRRNQQFAKHVGSLPSHPALRASLSETNAMQTGRRAAANTPITPLRKKKAKGVGARNSPMTTTSPLTKSPPLKKKGPVRGGFSRR</sequence>
<feature type="compositionally biased region" description="Low complexity" evidence="1">
    <location>
        <begin position="410"/>
        <end position="420"/>
    </location>
</feature>
<feature type="region of interest" description="Disordered" evidence="1">
    <location>
        <begin position="1"/>
        <end position="152"/>
    </location>
</feature>
<feature type="region of interest" description="Disordered" evidence="1">
    <location>
        <begin position="410"/>
        <end position="437"/>
    </location>
</feature>
<dbReference type="PANTHER" id="PTHR35711:SF1">
    <property type="entry name" value="ECTODERMAL, ISOFORM F"/>
    <property type="match status" value="1"/>
</dbReference>
<accession>A0A074W8E0</accession>
<feature type="compositionally biased region" description="Acidic residues" evidence="1">
    <location>
        <begin position="498"/>
        <end position="514"/>
    </location>
</feature>
<dbReference type="OrthoDB" id="5399183at2759"/>
<feature type="compositionally biased region" description="Polar residues" evidence="1">
    <location>
        <begin position="20"/>
        <end position="30"/>
    </location>
</feature>
<dbReference type="STRING" id="1043004.A0A074W8E0"/>
<feature type="compositionally biased region" description="Polar residues" evidence="1">
    <location>
        <begin position="198"/>
        <end position="208"/>
    </location>
</feature>
<feature type="compositionally biased region" description="Polar residues" evidence="1">
    <location>
        <begin position="521"/>
        <end position="539"/>
    </location>
</feature>
<feature type="compositionally biased region" description="Basic and acidic residues" evidence="1">
    <location>
        <begin position="54"/>
        <end position="63"/>
    </location>
</feature>
<feature type="compositionally biased region" description="Polar residues" evidence="1">
    <location>
        <begin position="421"/>
        <end position="431"/>
    </location>
</feature>
<dbReference type="EMBL" id="KL584723">
    <property type="protein sequence ID" value="KEQ69123.1"/>
    <property type="molecule type" value="Genomic_DNA"/>
</dbReference>
<feature type="compositionally biased region" description="Acidic residues" evidence="1">
    <location>
        <begin position="97"/>
        <end position="107"/>
    </location>
</feature>
<feature type="compositionally biased region" description="Polar residues" evidence="1">
    <location>
        <begin position="1"/>
        <end position="12"/>
    </location>
</feature>
<name>A0A074W8E0_9PEZI</name>
<dbReference type="AlphaFoldDB" id="A0A074W8E0"/>
<feature type="compositionally biased region" description="Acidic residues" evidence="1">
    <location>
        <begin position="222"/>
        <end position="233"/>
    </location>
</feature>
<evidence type="ECO:0000256" key="1">
    <source>
        <dbReference type="SAM" id="MobiDB-lite"/>
    </source>
</evidence>
<feature type="compositionally biased region" description="Acidic residues" evidence="1">
    <location>
        <begin position="301"/>
        <end position="312"/>
    </location>
</feature>
<feature type="compositionally biased region" description="Basic and acidic residues" evidence="1">
    <location>
        <begin position="119"/>
        <end position="130"/>
    </location>
</feature>
<feature type="region of interest" description="Disordered" evidence="1">
    <location>
        <begin position="482"/>
        <end position="543"/>
    </location>
</feature>
<evidence type="ECO:0000313" key="3">
    <source>
        <dbReference type="Proteomes" id="UP000027730"/>
    </source>
</evidence>
<dbReference type="GeneID" id="25415833"/>
<feature type="region of interest" description="Disordered" evidence="1">
    <location>
        <begin position="196"/>
        <end position="239"/>
    </location>
</feature>
<feature type="compositionally biased region" description="Low complexity" evidence="1">
    <location>
        <begin position="614"/>
        <end position="626"/>
    </location>
</feature>
<reference evidence="2 3" key="1">
    <citation type="journal article" date="2014" name="BMC Genomics">
        <title>Genome sequencing of four Aureobasidium pullulans varieties: biotechnological potential, stress tolerance, and description of new species.</title>
        <authorList>
            <person name="Gostin Ar C."/>
            <person name="Ohm R.A."/>
            <person name="Kogej T."/>
            <person name="Sonjak S."/>
            <person name="Turk M."/>
            <person name="Zajc J."/>
            <person name="Zalar P."/>
            <person name="Grube M."/>
            <person name="Sun H."/>
            <person name="Han J."/>
            <person name="Sharma A."/>
            <person name="Chiniquy J."/>
            <person name="Ngan C.Y."/>
            <person name="Lipzen A."/>
            <person name="Barry K."/>
            <person name="Grigoriev I.V."/>
            <person name="Gunde-Cimerman N."/>
        </authorList>
    </citation>
    <scope>NUCLEOTIDE SEQUENCE [LARGE SCALE GENOMIC DNA]</scope>
    <source>
        <strain evidence="2 3">CBS 147.97</strain>
    </source>
</reference>
<gene>
    <name evidence="2" type="ORF">M436DRAFT_76404</name>
</gene>
<dbReference type="Proteomes" id="UP000027730">
    <property type="component" value="Unassembled WGS sequence"/>
</dbReference>
<feature type="region of interest" description="Disordered" evidence="1">
    <location>
        <begin position="583"/>
        <end position="641"/>
    </location>
</feature>
<proteinExistence type="predicted"/>